<dbReference type="AlphaFoldDB" id="A0A286RKW2"/>
<gene>
    <name evidence="1" type="ORF">THTE_3993</name>
</gene>
<keyword evidence="2" id="KW-1185">Reference proteome</keyword>
<protein>
    <submittedName>
        <fullName evidence="1">Uncharacterized protein</fullName>
    </submittedName>
</protein>
<name>A0A286RKW2_9BACT</name>
<proteinExistence type="predicted"/>
<reference evidence="1 2" key="1">
    <citation type="journal article" name="Front. Microbiol.">
        <title>Sugar Metabolism of the First Thermophilic Planctomycete Thermogutta terrifontis: Comparative Genomic and Transcriptomic Approaches.</title>
        <authorList>
            <person name="Elcheninov A.G."/>
            <person name="Menzel P."/>
            <person name="Gudbergsdottir S.R."/>
            <person name="Slesarev A.I."/>
            <person name="Kadnikov V.V."/>
            <person name="Krogh A."/>
            <person name="Bonch-Osmolovskaya E.A."/>
            <person name="Peng X."/>
            <person name="Kublanov I.V."/>
        </authorList>
    </citation>
    <scope>NUCLEOTIDE SEQUENCE [LARGE SCALE GENOMIC DNA]</scope>
    <source>
        <strain evidence="1 2">R1</strain>
    </source>
</reference>
<dbReference type="EMBL" id="CP018477">
    <property type="protein sequence ID" value="ASV76594.1"/>
    <property type="molecule type" value="Genomic_DNA"/>
</dbReference>
<sequence length="61" mass="7014">MGYRRRRNAWFGHRYGQFVRIGQLAEARGVALPNGQALDLDAFSRLKGRFPQDCAFQKDEA</sequence>
<evidence type="ECO:0000313" key="1">
    <source>
        <dbReference type="EMBL" id="ASV76594.1"/>
    </source>
</evidence>
<evidence type="ECO:0000313" key="2">
    <source>
        <dbReference type="Proteomes" id="UP000215086"/>
    </source>
</evidence>
<accession>A0A286RKW2</accession>
<dbReference type="Proteomes" id="UP000215086">
    <property type="component" value="Chromosome"/>
</dbReference>
<dbReference type="KEGG" id="ttf:THTE_3993"/>
<organism evidence="1 2">
    <name type="scientific">Thermogutta terrifontis</name>
    <dbReference type="NCBI Taxonomy" id="1331910"/>
    <lineage>
        <taxon>Bacteria</taxon>
        <taxon>Pseudomonadati</taxon>
        <taxon>Planctomycetota</taxon>
        <taxon>Planctomycetia</taxon>
        <taxon>Pirellulales</taxon>
        <taxon>Thermoguttaceae</taxon>
        <taxon>Thermogutta</taxon>
    </lineage>
</organism>